<evidence type="ECO:0000256" key="1">
    <source>
        <dbReference type="SAM" id="SignalP"/>
    </source>
</evidence>
<name>A0A8B9TDN7_ANAPL</name>
<organism evidence="2 3">
    <name type="scientific">Anas platyrhynchos</name>
    <name type="common">Mallard</name>
    <name type="synonym">Anas boschas</name>
    <dbReference type="NCBI Taxonomy" id="8839"/>
    <lineage>
        <taxon>Eukaryota</taxon>
        <taxon>Metazoa</taxon>
        <taxon>Chordata</taxon>
        <taxon>Craniata</taxon>
        <taxon>Vertebrata</taxon>
        <taxon>Euteleostomi</taxon>
        <taxon>Archelosauria</taxon>
        <taxon>Archosauria</taxon>
        <taxon>Dinosauria</taxon>
        <taxon>Saurischia</taxon>
        <taxon>Theropoda</taxon>
        <taxon>Coelurosauria</taxon>
        <taxon>Aves</taxon>
        <taxon>Neognathae</taxon>
        <taxon>Galloanserae</taxon>
        <taxon>Anseriformes</taxon>
        <taxon>Anatidae</taxon>
        <taxon>Anatinae</taxon>
        <taxon>Anas</taxon>
    </lineage>
</organism>
<evidence type="ECO:0000313" key="3">
    <source>
        <dbReference type="Proteomes" id="UP000694400"/>
    </source>
</evidence>
<proteinExistence type="predicted"/>
<evidence type="ECO:0000313" key="2">
    <source>
        <dbReference type="Ensembl" id="ENSAPLP00020019860.1"/>
    </source>
</evidence>
<accession>A0A8B9TDN7</accession>
<dbReference type="Proteomes" id="UP000694400">
    <property type="component" value="Chromosome 1"/>
</dbReference>
<reference evidence="2" key="2">
    <citation type="submission" date="2025-08" db="UniProtKB">
        <authorList>
            <consortium name="Ensembl"/>
        </authorList>
    </citation>
    <scope>IDENTIFICATION</scope>
</reference>
<dbReference type="Ensembl" id="ENSAPLT00020021465.1">
    <property type="protein sequence ID" value="ENSAPLP00020019860.1"/>
    <property type="gene ID" value="ENSAPLG00020014036.1"/>
</dbReference>
<reference evidence="2" key="1">
    <citation type="submission" date="2019-08" db="EMBL/GenBank/DDBJ databases">
        <title>Three high-quality genomes provides insights into domestication of ducks.</title>
        <authorList>
            <person name="Hou Z.C."/>
            <person name="Zhu F."/>
            <person name="Yin Z.T."/>
            <person name="Zhang F."/>
        </authorList>
    </citation>
    <scope>NUCLEOTIDE SEQUENCE [LARGE SCALE GENOMIC DNA]</scope>
</reference>
<dbReference type="Gene3D" id="2.60.40.1930">
    <property type="match status" value="2"/>
</dbReference>
<feature type="chain" id="PRO_5045703400" description="Alpha-2-macroglobulin" evidence="1">
    <location>
        <begin position="27"/>
        <end position="194"/>
    </location>
</feature>
<dbReference type="AlphaFoldDB" id="A0A8B9TDN7"/>
<dbReference type="PANTHER" id="PTHR11412">
    <property type="entry name" value="MACROGLOBULIN / COMPLEMENT"/>
    <property type="match status" value="1"/>
</dbReference>
<protein>
    <recommendedName>
        <fullName evidence="4">Alpha-2-macroglobulin</fullName>
    </recommendedName>
</protein>
<sequence>MSFPAQAMGAPVLLLALTLFPVAAEASLEPHYMVVFPAVIHPSQEEKLCIHLSSLTEAVHLAVTLEMETKNHTLVEQDVEKPGTFECITFQVSSEEVVFLHVLIHSDDSVLFEGRKKVLVKPQKNVILVETDKALYKPGETVKFRIVNLDNDLKVIKNEVSFTPCIYRRRSLSMIHIERLLKETFPSPCMPVKS</sequence>
<keyword evidence="1" id="KW-0732">Signal</keyword>
<dbReference type="PANTHER" id="PTHR11412:SF185">
    <property type="entry name" value="ALPHA-2-MACROGLOBULIN-LIKE PROTEIN 1"/>
    <property type="match status" value="1"/>
</dbReference>
<reference evidence="2" key="3">
    <citation type="submission" date="2025-09" db="UniProtKB">
        <authorList>
            <consortium name="Ensembl"/>
        </authorList>
    </citation>
    <scope>IDENTIFICATION</scope>
</reference>
<dbReference type="InterPro" id="IPR050473">
    <property type="entry name" value="A2M/Complement_sys"/>
</dbReference>
<feature type="signal peptide" evidence="1">
    <location>
        <begin position="1"/>
        <end position="26"/>
    </location>
</feature>
<evidence type="ECO:0008006" key="4">
    <source>
        <dbReference type="Google" id="ProtNLM"/>
    </source>
</evidence>